<reference evidence="6" key="1">
    <citation type="journal article" date="2023" name="Commun. Biol.">
        <title>Genome analysis of Parmales, the sister group of diatoms, reveals the evolutionary specialization of diatoms from phago-mixotrophs to photoautotrophs.</title>
        <authorList>
            <person name="Ban H."/>
            <person name="Sato S."/>
            <person name="Yoshikawa S."/>
            <person name="Yamada K."/>
            <person name="Nakamura Y."/>
            <person name="Ichinomiya M."/>
            <person name="Sato N."/>
            <person name="Blanc-Mathieu R."/>
            <person name="Endo H."/>
            <person name="Kuwata A."/>
            <person name="Ogata H."/>
        </authorList>
    </citation>
    <scope>NUCLEOTIDE SEQUENCE [LARGE SCALE GENOMIC DNA]</scope>
    <source>
        <strain evidence="6">NIES 3700</strain>
    </source>
</reference>
<proteinExistence type="predicted"/>
<dbReference type="SUPFAM" id="SSF48452">
    <property type="entry name" value="TPR-like"/>
    <property type="match status" value="1"/>
</dbReference>
<name>A0A9W7CJ57_9STRA</name>
<organism evidence="5 6">
    <name type="scientific">Triparma laevis f. longispina</name>
    <dbReference type="NCBI Taxonomy" id="1714387"/>
    <lineage>
        <taxon>Eukaryota</taxon>
        <taxon>Sar</taxon>
        <taxon>Stramenopiles</taxon>
        <taxon>Ochrophyta</taxon>
        <taxon>Bolidophyceae</taxon>
        <taxon>Parmales</taxon>
        <taxon>Triparmaceae</taxon>
        <taxon>Triparma</taxon>
    </lineage>
</organism>
<feature type="compositionally biased region" description="Pro residues" evidence="3">
    <location>
        <begin position="596"/>
        <end position="606"/>
    </location>
</feature>
<dbReference type="InterPro" id="IPR029787">
    <property type="entry name" value="Nucleotide_cyclase"/>
</dbReference>
<dbReference type="Proteomes" id="UP001165122">
    <property type="component" value="Unassembled WGS sequence"/>
</dbReference>
<dbReference type="GO" id="GO:0005737">
    <property type="term" value="C:cytoplasm"/>
    <property type="evidence" value="ECO:0007669"/>
    <property type="project" value="TreeGrafter"/>
</dbReference>
<dbReference type="InterPro" id="IPR001054">
    <property type="entry name" value="A/G_cyclase"/>
</dbReference>
<evidence type="ECO:0000313" key="5">
    <source>
        <dbReference type="EMBL" id="GMI06645.1"/>
    </source>
</evidence>
<dbReference type="InterPro" id="IPR027417">
    <property type="entry name" value="P-loop_NTPase"/>
</dbReference>
<evidence type="ECO:0000256" key="2">
    <source>
        <dbReference type="ARBA" id="ARBA00022840"/>
    </source>
</evidence>
<feature type="domain" description="Guanylate cyclase" evidence="4">
    <location>
        <begin position="58"/>
        <end position="111"/>
    </location>
</feature>
<dbReference type="SUPFAM" id="SSF52540">
    <property type="entry name" value="P-loop containing nucleoside triphosphate hydrolases"/>
    <property type="match status" value="1"/>
</dbReference>
<dbReference type="Gene3D" id="1.25.40.10">
    <property type="entry name" value="Tetratricopeptide repeat domain"/>
    <property type="match status" value="1"/>
</dbReference>
<feature type="domain" description="Guanylate cyclase" evidence="4">
    <location>
        <begin position="349"/>
        <end position="387"/>
    </location>
</feature>
<dbReference type="CDD" id="cd07302">
    <property type="entry name" value="CHD"/>
    <property type="match status" value="1"/>
</dbReference>
<evidence type="ECO:0000259" key="4">
    <source>
        <dbReference type="PROSITE" id="PS50125"/>
    </source>
</evidence>
<gene>
    <name evidence="5" type="ORF">TrLO_g3193</name>
</gene>
<dbReference type="Gene3D" id="3.30.70.1230">
    <property type="entry name" value="Nucleotide cyclase"/>
    <property type="match status" value="2"/>
</dbReference>
<dbReference type="GO" id="GO:0005524">
    <property type="term" value="F:ATP binding"/>
    <property type="evidence" value="ECO:0007669"/>
    <property type="project" value="UniProtKB-KW"/>
</dbReference>
<comment type="caution">
    <text evidence="5">The sequence shown here is derived from an EMBL/GenBank/DDBJ whole genome shotgun (WGS) entry which is preliminary data.</text>
</comment>
<dbReference type="PANTHER" id="PTHR16305">
    <property type="entry name" value="TESTICULAR SOLUBLE ADENYLYL CYCLASE"/>
    <property type="match status" value="1"/>
</dbReference>
<dbReference type="PROSITE" id="PS50125">
    <property type="entry name" value="GUANYLATE_CYCLASE_2"/>
    <property type="match status" value="2"/>
</dbReference>
<evidence type="ECO:0000313" key="6">
    <source>
        <dbReference type="Proteomes" id="UP001165122"/>
    </source>
</evidence>
<dbReference type="GO" id="GO:0004016">
    <property type="term" value="F:adenylate cyclase activity"/>
    <property type="evidence" value="ECO:0007669"/>
    <property type="project" value="TreeGrafter"/>
</dbReference>
<evidence type="ECO:0000256" key="3">
    <source>
        <dbReference type="SAM" id="MobiDB-lite"/>
    </source>
</evidence>
<dbReference type="OrthoDB" id="194468at2759"/>
<protein>
    <recommendedName>
        <fullName evidence="4">Guanylate cyclase domain-containing protein</fullName>
    </recommendedName>
</protein>
<dbReference type="PANTHER" id="PTHR16305:SF28">
    <property type="entry name" value="GUANYLATE CYCLASE DOMAIN-CONTAINING PROTEIN"/>
    <property type="match status" value="1"/>
</dbReference>
<sequence length="1462" mass="159866">MSSPLLTFPSFSPPLKILPRSESPISSITPLTSFIPKLLLPHLPLPPGPFTSLPSNGILMFADASGFTKLTNILSADNMSVVLSDFFTSMIEIIEEYGGDVLKFAGDALIVYFSHSKTLEAVKCGIKLISKLNHFKATSEHTLSLHIAILKLNNLKSNILGTETSRLEFVVSSNSIVDSGIILDNTVAGEMGVNDKIVEEIECLKVERIGGSERGEYFKVINLGECSTILLNPTSPPPPSPLSCPLIPSKHITPFTPYPVTEFYAHKLSTYLSSLRIISTIFVSLPAGGGNEQFKKCMKILKNLGGMLRQYCVDDKSNVFIAIFGATLMSRSDDTSRSLEFSLRVRSEIKCDVGVSRGLAYCGVLGSKRRCEYVALGGKVNLAARLMGMAMKGGGGGEVIVDEETFQNLKHHPKYSFKDAVVKSLKGFGKVNTYSVTKSDFAETSSTETDDEASAEILRGQDELIAKLSNALTSDNKSTNRIALTAPTGHGKSLLLRSIPFPPNALVNSVRVELNAKTTPWSSARRLLRTFRKYTEGMGEEDKELLPLLDDVFKKRGGAESEGNPTTTSGSPLRRRASLTSKMRSLSSVDSLNSPAPSPVNTPPNPNQMDLSSVSGESRQKLILNLLTTLVLSYQTAHPDKSIYLLVDDSENVDAATSTFLTNVDLPNLHIIFATSKDHPECFQQIKVPPLGGEEVLEIFKDVLKAPAEAEVEKVLGKAFVEASNGCATYAKTLTEYLKRNRLLVGRRKTTSEIRLNERGMEKLETLSEAITSHLQSLLDSTTPESGLLIKAASILPVDFEGGTLTSLYTKLQKSPPPHHATLELLQSGLLRETNKGDDGSTLLSFSNMQVRAQVYSSLTSAQRLSLHSHYLNILEEEHAPSPFLFHHAVRAEISVKTLDYGLEAALEQKRAFLLKDALVTIETAAEFLPENLGGESTTVDEMVIHVEIIQLHGELLCLSDRSKEGQPHLEKALELSGETYNENSSLNVQKALQKVHLNLDLREGEFGTPENVEQLSKVLYADAEAYDRLARVYFQSGAIGNAMHAVFRGLNLAEILGHPEKLAKAYSTIAFVTKRVDYAEKAQRSAATGSPTSAFCSMVYGGMLIGEGDFAEAEDALTQSIKICETISDFATKGLSMSVLGWAFFVQGKFEGGLSVSEKMLDFGKAKGDARFIAWGRNSSVRDLIALGRKGEAQLLMVEIEAHIEAEGGLRKFLNSDQVHFAGFRIRFALLEGSRELVEKALMENRDVVDKLKKPCTQLVEFAGCCSIIEGLLVLSEDEDWHATLDEVLTAFEGYTKAYPIFASRLSYYKARLETANEGEILKGWNSAEHYSMTVEKALLQKIAEESGVVLENRGGRGGGKRATVRTLEEKKIDGEELRKVGREIGQGVSLSLVEVCDAVVDVWGGDADEPYVLKVVEDAKAFVSDYVLQCDGEEKEGLKDVSRDAAAVVELVFEHAKSRK</sequence>
<feature type="compositionally biased region" description="Polar residues" evidence="3">
    <location>
        <begin position="578"/>
        <end position="592"/>
    </location>
</feature>
<evidence type="ECO:0000256" key="1">
    <source>
        <dbReference type="ARBA" id="ARBA00022741"/>
    </source>
</evidence>
<dbReference type="GO" id="GO:0035556">
    <property type="term" value="P:intracellular signal transduction"/>
    <property type="evidence" value="ECO:0007669"/>
    <property type="project" value="InterPro"/>
</dbReference>
<keyword evidence="1" id="KW-0547">Nucleotide-binding</keyword>
<dbReference type="InterPro" id="IPR011990">
    <property type="entry name" value="TPR-like_helical_dom_sf"/>
</dbReference>
<dbReference type="SUPFAM" id="SSF55073">
    <property type="entry name" value="Nucleotide cyclase"/>
    <property type="match status" value="1"/>
</dbReference>
<accession>A0A9W7CJ57</accession>
<dbReference type="GO" id="GO:0009190">
    <property type="term" value="P:cyclic nucleotide biosynthetic process"/>
    <property type="evidence" value="ECO:0007669"/>
    <property type="project" value="InterPro"/>
</dbReference>
<keyword evidence="6" id="KW-1185">Reference proteome</keyword>
<feature type="region of interest" description="Disordered" evidence="3">
    <location>
        <begin position="556"/>
        <end position="613"/>
    </location>
</feature>
<dbReference type="Pfam" id="PF00211">
    <property type="entry name" value="Guanylate_cyc"/>
    <property type="match status" value="1"/>
</dbReference>
<dbReference type="EMBL" id="BRXW01000102">
    <property type="protein sequence ID" value="GMI06645.1"/>
    <property type="molecule type" value="Genomic_DNA"/>
</dbReference>
<keyword evidence="2" id="KW-0067">ATP-binding</keyword>